<dbReference type="Proteomes" id="UP000821866">
    <property type="component" value="Chromosome 9"/>
</dbReference>
<dbReference type="AlphaFoldDB" id="A0A9J6D4V5"/>
<evidence type="ECO:0000313" key="2">
    <source>
        <dbReference type="EMBL" id="KAH8009058.1"/>
    </source>
</evidence>
<accession>A0A9J6D4V5</accession>
<dbReference type="VEuPathDB" id="VectorBase:LOC119177814"/>
<proteinExistence type="predicted"/>
<feature type="compositionally biased region" description="Basic and acidic residues" evidence="1">
    <location>
        <begin position="81"/>
        <end position="101"/>
    </location>
</feature>
<evidence type="ECO:0000313" key="3">
    <source>
        <dbReference type="Proteomes" id="UP000821866"/>
    </source>
</evidence>
<keyword evidence="3" id="KW-1185">Reference proteome</keyword>
<name>A0A9J6D4V5_RHIMP</name>
<feature type="compositionally biased region" description="Basic and acidic residues" evidence="1">
    <location>
        <begin position="13"/>
        <end position="61"/>
    </location>
</feature>
<gene>
    <name evidence="2" type="ORF">HPB51_010248</name>
</gene>
<evidence type="ECO:0000256" key="1">
    <source>
        <dbReference type="SAM" id="MobiDB-lite"/>
    </source>
</evidence>
<reference evidence="2" key="1">
    <citation type="journal article" date="2020" name="Cell">
        <title>Large-Scale Comparative Analyses of Tick Genomes Elucidate Their Genetic Diversity and Vector Capacities.</title>
        <authorList>
            <consortium name="Tick Genome and Microbiome Consortium (TIGMIC)"/>
            <person name="Jia N."/>
            <person name="Wang J."/>
            <person name="Shi W."/>
            <person name="Du L."/>
            <person name="Sun Y."/>
            <person name="Zhan W."/>
            <person name="Jiang J.F."/>
            <person name="Wang Q."/>
            <person name="Zhang B."/>
            <person name="Ji P."/>
            <person name="Bell-Sakyi L."/>
            <person name="Cui X.M."/>
            <person name="Yuan T.T."/>
            <person name="Jiang B.G."/>
            <person name="Yang W.F."/>
            <person name="Lam T.T."/>
            <person name="Chang Q.C."/>
            <person name="Ding S.J."/>
            <person name="Wang X.J."/>
            <person name="Zhu J.G."/>
            <person name="Ruan X.D."/>
            <person name="Zhao L."/>
            <person name="Wei J.T."/>
            <person name="Ye R.Z."/>
            <person name="Que T.C."/>
            <person name="Du C.H."/>
            <person name="Zhou Y.H."/>
            <person name="Cheng J.X."/>
            <person name="Dai P.F."/>
            <person name="Guo W.B."/>
            <person name="Han X.H."/>
            <person name="Huang E.J."/>
            <person name="Li L.F."/>
            <person name="Wei W."/>
            <person name="Gao Y.C."/>
            <person name="Liu J.Z."/>
            <person name="Shao H.Z."/>
            <person name="Wang X."/>
            <person name="Wang C.C."/>
            <person name="Yang T.C."/>
            <person name="Huo Q.B."/>
            <person name="Li W."/>
            <person name="Chen H.Y."/>
            <person name="Chen S.E."/>
            <person name="Zhou L.G."/>
            <person name="Ni X.B."/>
            <person name="Tian J.H."/>
            <person name="Sheng Y."/>
            <person name="Liu T."/>
            <person name="Pan Y.S."/>
            <person name="Xia L.Y."/>
            <person name="Li J."/>
            <person name="Zhao F."/>
            <person name="Cao W.C."/>
        </authorList>
    </citation>
    <scope>NUCLEOTIDE SEQUENCE</scope>
    <source>
        <strain evidence="2">Rmic-2018</strain>
    </source>
</reference>
<reference evidence="2" key="2">
    <citation type="submission" date="2021-09" db="EMBL/GenBank/DDBJ databases">
        <authorList>
            <person name="Jia N."/>
            <person name="Wang J."/>
            <person name="Shi W."/>
            <person name="Du L."/>
            <person name="Sun Y."/>
            <person name="Zhan W."/>
            <person name="Jiang J."/>
            <person name="Wang Q."/>
            <person name="Zhang B."/>
            <person name="Ji P."/>
            <person name="Sakyi L.B."/>
            <person name="Cui X."/>
            <person name="Yuan T."/>
            <person name="Jiang B."/>
            <person name="Yang W."/>
            <person name="Lam T.T.-Y."/>
            <person name="Chang Q."/>
            <person name="Ding S."/>
            <person name="Wang X."/>
            <person name="Zhu J."/>
            <person name="Ruan X."/>
            <person name="Zhao L."/>
            <person name="Wei J."/>
            <person name="Que T."/>
            <person name="Du C."/>
            <person name="Cheng J."/>
            <person name="Dai P."/>
            <person name="Han X."/>
            <person name="Huang E."/>
            <person name="Gao Y."/>
            <person name="Liu J."/>
            <person name="Shao H."/>
            <person name="Ye R."/>
            <person name="Li L."/>
            <person name="Wei W."/>
            <person name="Wang X."/>
            <person name="Wang C."/>
            <person name="Huo Q."/>
            <person name="Li W."/>
            <person name="Guo W."/>
            <person name="Chen H."/>
            <person name="Chen S."/>
            <person name="Zhou L."/>
            <person name="Zhou L."/>
            <person name="Ni X."/>
            <person name="Tian J."/>
            <person name="Zhou Y."/>
            <person name="Sheng Y."/>
            <person name="Liu T."/>
            <person name="Pan Y."/>
            <person name="Xia L."/>
            <person name="Li J."/>
            <person name="Zhao F."/>
            <person name="Cao W."/>
        </authorList>
    </citation>
    <scope>NUCLEOTIDE SEQUENCE</scope>
    <source>
        <strain evidence="2">Rmic-2018</strain>
        <tissue evidence="2">Larvae</tissue>
    </source>
</reference>
<sequence length="490" mass="55366">MRRQHRAANAAQEAERQRKRQAEKGDEGRRQDAARNRQRRVDVPEAIRASERATRERERWRRGSGSYLDGGRPAHRSFTHKKNEPQTKPERTREGTREEKRKVSRPSACRRSTKQPSQAGLPAQKTPRTDAPSKGRHKGYPVTTQGPHSEKSIWIGALYSSDRGLPEQLWRRKFVLWVHPGSNIIISSTPHEQVSANPLLWVRAICTEKQQQQQQVVGRLREINQLKIRGQIHPFNAYVADPEDLLRGIVHGLLPGTTQADLRANLRIRPQGVKIERARMLGSSKSAIITFTGDVLPSSVYFMGAEAICYRYKPTVQVCKICRSTGHQTDVFPTLNANVCSRCRTGDPTQGHECALNCAICGEEHATGDKTCRKKLKNVVPRISRAGTPRRQTECIPTPRRISRNLSNTSRNLLVGSAQTEKNDAPEVADIKIQFQITIKIKIDIKDPATAKQQQACGGPWQAKLEENTEQQLGNMLRQCQERRSSRSNH</sequence>
<dbReference type="EMBL" id="JABSTU010000011">
    <property type="protein sequence ID" value="KAH8009058.1"/>
    <property type="molecule type" value="Genomic_DNA"/>
</dbReference>
<protein>
    <submittedName>
        <fullName evidence="2">Uncharacterized protein</fullName>
    </submittedName>
</protein>
<comment type="caution">
    <text evidence="2">The sequence shown here is derived from an EMBL/GenBank/DDBJ whole genome shotgun (WGS) entry which is preliminary data.</text>
</comment>
<organism evidence="2 3">
    <name type="scientific">Rhipicephalus microplus</name>
    <name type="common">Cattle tick</name>
    <name type="synonym">Boophilus microplus</name>
    <dbReference type="NCBI Taxonomy" id="6941"/>
    <lineage>
        <taxon>Eukaryota</taxon>
        <taxon>Metazoa</taxon>
        <taxon>Ecdysozoa</taxon>
        <taxon>Arthropoda</taxon>
        <taxon>Chelicerata</taxon>
        <taxon>Arachnida</taxon>
        <taxon>Acari</taxon>
        <taxon>Parasitiformes</taxon>
        <taxon>Ixodida</taxon>
        <taxon>Ixodoidea</taxon>
        <taxon>Ixodidae</taxon>
        <taxon>Rhipicephalinae</taxon>
        <taxon>Rhipicephalus</taxon>
        <taxon>Boophilus</taxon>
    </lineage>
</organism>
<feature type="region of interest" description="Disordered" evidence="1">
    <location>
        <begin position="1"/>
        <end position="148"/>
    </location>
</feature>